<evidence type="ECO:0000259" key="1">
    <source>
        <dbReference type="SMART" id="SM00382"/>
    </source>
</evidence>
<dbReference type="PANTHER" id="PTHR43566:SF1">
    <property type="entry name" value="AAA+ ATPASE DOMAIN-CONTAINING PROTEIN"/>
    <property type="match status" value="1"/>
</dbReference>
<dbReference type="InterPro" id="IPR025420">
    <property type="entry name" value="DUF4143"/>
</dbReference>
<protein>
    <recommendedName>
        <fullName evidence="1">AAA+ ATPase domain-containing protein</fullName>
    </recommendedName>
</protein>
<dbReference type="Pfam" id="PF13173">
    <property type="entry name" value="AAA_14"/>
    <property type="match status" value="1"/>
</dbReference>
<gene>
    <name evidence="2" type="ORF">A3J61_01365</name>
</gene>
<dbReference type="AlphaFoldDB" id="A0A1F6VSL2"/>
<comment type="caution">
    <text evidence="2">The sequence shown here is derived from an EMBL/GenBank/DDBJ whole genome shotgun (WGS) entry which is preliminary data.</text>
</comment>
<feature type="domain" description="AAA+ ATPase" evidence="1">
    <location>
        <begin position="18"/>
        <end position="135"/>
    </location>
</feature>
<evidence type="ECO:0000313" key="3">
    <source>
        <dbReference type="Proteomes" id="UP000179686"/>
    </source>
</evidence>
<dbReference type="Gene3D" id="3.40.50.300">
    <property type="entry name" value="P-loop containing nucleotide triphosphate hydrolases"/>
    <property type="match status" value="1"/>
</dbReference>
<dbReference type="PANTHER" id="PTHR43566">
    <property type="entry name" value="CONSERVED PROTEIN"/>
    <property type="match status" value="1"/>
</dbReference>
<name>A0A1F6VSL2_9BACT</name>
<dbReference type="EMBL" id="MFUC01000002">
    <property type="protein sequence ID" value="OGI72671.1"/>
    <property type="molecule type" value="Genomic_DNA"/>
</dbReference>
<accession>A0A1F6VSL2</accession>
<organism evidence="2 3">
    <name type="scientific">Candidatus Nomurabacteria bacterium RIFCSPHIGHO2_02_FULL_38_15</name>
    <dbReference type="NCBI Taxonomy" id="1801752"/>
    <lineage>
        <taxon>Bacteria</taxon>
        <taxon>Candidatus Nomuraibacteriota</taxon>
    </lineage>
</organism>
<dbReference type="InterPro" id="IPR041682">
    <property type="entry name" value="AAA_14"/>
</dbReference>
<dbReference type="InterPro" id="IPR027417">
    <property type="entry name" value="P-loop_NTPase"/>
</dbReference>
<proteinExistence type="predicted"/>
<evidence type="ECO:0000313" key="2">
    <source>
        <dbReference type="EMBL" id="OGI72671.1"/>
    </source>
</evidence>
<reference evidence="2 3" key="1">
    <citation type="journal article" date="2016" name="Nat. Commun.">
        <title>Thousands of microbial genomes shed light on interconnected biogeochemical processes in an aquifer system.</title>
        <authorList>
            <person name="Anantharaman K."/>
            <person name="Brown C.T."/>
            <person name="Hug L.A."/>
            <person name="Sharon I."/>
            <person name="Castelle C.J."/>
            <person name="Probst A.J."/>
            <person name="Thomas B.C."/>
            <person name="Singh A."/>
            <person name="Wilkins M.J."/>
            <person name="Karaoz U."/>
            <person name="Brodie E.L."/>
            <person name="Williams K.H."/>
            <person name="Hubbard S.S."/>
            <person name="Banfield J.F."/>
        </authorList>
    </citation>
    <scope>NUCLEOTIDE SEQUENCE [LARGE SCALE GENOMIC DNA]</scope>
</reference>
<dbReference type="InterPro" id="IPR036388">
    <property type="entry name" value="WH-like_DNA-bd_sf"/>
</dbReference>
<dbReference type="SMART" id="SM00382">
    <property type="entry name" value="AAA"/>
    <property type="match status" value="1"/>
</dbReference>
<dbReference type="Gene3D" id="1.10.10.10">
    <property type="entry name" value="Winged helix-like DNA-binding domain superfamily/Winged helix DNA-binding domain"/>
    <property type="match status" value="1"/>
</dbReference>
<dbReference type="Pfam" id="PF13635">
    <property type="entry name" value="DUF4143"/>
    <property type="match status" value="1"/>
</dbReference>
<sequence length="370" mass="42244">MIIYKRKIESKIESLLFKGKMIIILGPRQSGKTTLSKKIISKYGDKGQYFDCQIANVRNHFVVGNPDALLPLVKNKKIVVFDEAQTIQNIGTILKVFHDTYPDTQIIATGSSSFDLANKINEPMTGRVFEFILMPLSLEEIKMVQKITHNDLMELLLFGSYPAVVSAKSKDEKEILLKNIATNYLYKDVFVFEAIRNPQIFEDLVKLLAMQIGQMVSVNELAVSLGISRSVVQKYLRLLEQSFIIKIVRSFSQNSRNELKKAFKVFFLDIGVRNSLVDIKKPIESRGDKGSIFENFFVSERLKIGTLETFPPDIMFWRTRTGIEIDVIEKSGFDISAYECKWGSKDVSFKEFLKLYPQAKVAIIRPVNLI</sequence>
<dbReference type="Proteomes" id="UP000179686">
    <property type="component" value="Unassembled WGS sequence"/>
</dbReference>
<dbReference type="InterPro" id="IPR003593">
    <property type="entry name" value="AAA+_ATPase"/>
</dbReference>
<dbReference type="STRING" id="1801752.A3J61_01365"/>
<dbReference type="SUPFAM" id="SSF52540">
    <property type="entry name" value="P-loop containing nucleoside triphosphate hydrolases"/>
    <property type="match status" value="1"/>
</dbReference>